<dbReference type="GO" id="GO:0008999">
    <property type="term" value="F:protein-N-terminal-alanine acetyltransferase activity"/>
    <property type="evidence" value="ECO:0007669"/>
    <property type="project" value="TreeGrafter"/>
</dbReference>
<dbReference type="AlphaFoldDB" id="A0A7J5USY0"/>
<name>A0A7J5USY0_9MICO</name>
<reference evidence="6 7" key="1">
    <citation type="submission" date="2019-10" db="EMBL/GenBank/DDBJ databases">
        <title>Georgenia wutianyii sp. nov. and Georgenia yuyongxinii sp. nov. isolated from plateau pika (Ochotona curzoniae) in the Qinghai-Tibet plateau of China.</title>
        <authorList>
            <person name="Tian Z."/>
        </authorList>
    </citation>
    <scope>NUCLEOTIDE SEQUENCE [LARGE SCALE GENOMIC DNA]</scope>
    <source>
        <strain evidence="6 7">DSM 21501</strain>
    </source>
</reference>
<evidence type="ECO:0000256" key="3">
    <source>
        <dbReference type="ARBA" id="ARBA00038502"/>
    </source>
</evidence>
<evidence type="ECO:0000256" key="2">
    <source>
        <dbReference type="ARBA" id="ARBA00023315"/>
    </source>
</evidence>
<evidence type="ECO:0000256" key="4">
    <source>
        <dbReference type="SAM" id="MobiDB-lite"/>
    </source>
</evidence>
<dbReference type="PANTHER" id="PTHR43792:SF8">
    <property type="entry name" value="[RIBOSOMAL PROTEIN US5]-ALANINE N-ACETYLTRANSFERASE"/>
    <property type="match status" value="1"/>
</dbReference>
<dbReference type="Proteomes" id="UP000451860">
    <property type="component" value="Unassembled WGS sequence"/>
</dbReference>
<sequence>MSASTVLARLAPEHAAPLLAFELANREWFRTLVPDRGDAYFRDFAGRHAALLAEQRAGTSLFWLVLDGAGDIVGRVNLVDLAAGGATLGYRIGAAHTRRGHARRAVAEVVRRAARLGLTHLLASTTVDNTGSQKVLAGAGFRPVPGLPPSLPVGDGERPALHFRRDLTPADAGPGPQVEDPVQATSQVRAAASHQRGRLRG</sequence>
<dbReference type="InterPro" id="IPR051531">
    <property type="entry name" value="N-acetyltransferase"/>
</dbReference>
<dbReference type="Pfam" id="PF13302">
    <property type="entry name" value="Acetyltransf_3"/>
    <property type="match status" value="1"/>
</dbReference>
<keyword evidence="7" id="KW-1185">Reference proteome</keyword>
<dbReference type="RefSeq" id="WP_152202256.1">
    <property type="nucleotide sequence ID" value="NZ_VUKF01000012.1"/>
</dbReference>
<accession>A0A7J5USY0</accession>
<keyword evidence="1 6" id="KW-0808">Transferase</keyword>
<evidence type="ECO:0000313" key="6">
    <source>
        <dbReference type="EMBL" id="KAE8765284.1"/>
    </source>
</evidence>
<evidence type="ECO:0000313" key="7">
    <source>
        <dbReference type="Proteomes" id="UP000451860"/>
    </source>
</evidence>
<dbReference type="GO" id="GO:0005737">
    <property type="term" value="C:cytoplasm"/>
    <property type="evidence" value="ECO:0007669"/>
    <property type="project" value="TreeGrafter"/>
</dbReference>
<dbReference type="EMBL" id="WHJE01000012">
    <property type="protein sequence ID" value="KAE8765284.1"/>
    <property type="molecule type" value="Genomic_DNA"/>
</dbReference>
<keyword evidence="2" id="KW-0012">Acyltransferase</keyword>
<feature type="region of interest" description="Disordered" evidence="4">
    <location>
        <begin position="165"/>
        <end position="201"/>
    </location>
</feature>
<feature type="domain" description="N-acetyltransferase" evidence="5">
    <location>
        <begin position="23"/>
        <end position="168"/>
    </location>
</feature>
<proteinExistence type="inferred from homology"/>
<comment type="caution">
    <text evidence="6">The sequence shown here is derived from an EMBL/GenBank/DDBJ whole genome shotgun (WGS) entry which is preliminary data.</text>
</comment>
<dbReference type="PROSITE" id="PS51186">
    <property type="entry name" value="GNAT"/>
    <property type="match status" value="1"/>
</dbReference>
<protein>
    <submittedName>
        <fullName evidence="6">GNAT family N-acetyltransferase</fullName>
    </submittedName>
</protein>
<dbReference type="Gene3D" id="3.40.630.30">
    <property type="match status" value="1"/>
</dbReference>
<evidence type="ECO:0000256" key="1">
    <source>
        <dbReference type="ARBA" id="ARBA00022679"/>
    </source>
</evidence>
<dbReference type="InterPro" id="IPR000182">
    <property type="entry name" value="GNAT_dom"/>
</dbReference>
<evidence type="ECO:0000259" key="5">
    <source>
        <dbReference type="PROSITE" id="PS51186"/>
    </source>
</evidence>
<dbReference type="PANTHER" id="PTHR43792">
    <property type="entry name" value="GNAT FAMILY, PUTATIVE (AFU_ORTHOLOGUE AFUA_3G00765)-RELATED-RELATED"/>
    <property type="match status" value="1"/>
</dbReference>
<dbReference type="SUPFAM" id="SSF55729">
    <property type="entry name" value="Acyl-CoA N-acyltransferases (Nat)"/>
    <property type="match status" value="1"/>
</dbReference>
<dbReference type="OrthoDB" id="5125488at2"/>
<gene>
    <name evidence="6" type="ORF">GB883_04370</name>
</gene>
<dbReference type="InterPro" id="IPR016181">
    <property type="entry name" value="Acyl_CoA_acyltransferase"/>
</dbReference>
<organism evidence="6 7">
    <name type="scientific">Georgenia thermotolerans</name>
    <dbReference type="NCBI Taxonomy" id="527326"/>
    <lineage>
        <taxon>Bacteria</taxon>
        <taxon>Bacillati</taxon>
        <taxon>Actinomycetota</taxon>
        <taxon>Actinomycetes</taxon>
        <taxon>Micrococcales</taxon>
        <taxon>Bogoriellaceae</taxon>
        <taxon>Georgenia</taxon>
    </lineage>
</organism>
<comment type="similarity">
    <text evidence="3">Belongs to the acetyltransferase family. RimJ subfamily.</text>
</comment>